<dbReference type="EMBL" id="VCKW01000461">
    <property type="protein sequence ID" value="TMQ85665.1"/>
    <property type="molecule type" value="Genomic_DNA"/>
</dbReference>
<feature type="region of interest" description="Disordered" evidence="1">
    <location>
        <begin position="1"/>
        <end position="39"/>
    </location>
</feature>
<feature type="compositionally biased region" description="Basic residues" evidence="1">
    <location>
        <begin position="1"/>
        <end position="10"/>
    </location>
</feature>
<evidence type="ECO:0000313" key="3">
    <source>
        <dbReference type="Proteomes" id="UP000309174"/>
    </source>
</evidence>
<protein>
    <submittedName>
        <fullName evidence="2">ATP/GTP-binding protein</fullName>
    </submittedName>
</protein>
<evidence type="ECO:0000313" key="2">
    <source>
        <dbReference type="EMBL" id="TMQ85665.1"/>
    </source>
</evidence>
<name>A0A5C4IYH5_9ACTN</name>
<dbReference type="AlphaFoldDB" id="A0A5C4IYH5"/>
<organism evidence="2 3">
    <name type="scientific">Actinomadura soli</name>
    <dbReference type="NCBI Taxonomy" id="2508997"/>
    <lineage>
        <taxon>Bacteria</taxon>
        <taxon>Bacillati</taxon>
        <taxon>Actinomycetota</taxon>
        <taxon>Actinomycetes</taxon>
        <taxon>Streptosporangiales</taxon>
        <taxon>Thermomonosporaceae</taxon>
        <taxon>Actinomadura</taxon>
    </lineage>
</organism>
<reference evidence="2 3" key="1">
    <citation type="submission" date="2019-05" db="EMBL/GenBank/DDBJ databases">
        <title>Draft genome sequence of Actinomadura sp. 14C53.</title>
        <authorList>
            <person name="Saricaoglu S."/>
            <person name="Isik K."/>
        </authorList>
    </citation>
    <scope>NUCLEOTIDE SEQUENCE [LARGE SCALE GENOMIC DNA]</scope>
    <source>
        <strain evidence="2 3">14C53</strain>
    </source>
</reference>
<dbReference type="RefSeq" id="WP_138650567.1">
    <property type="nucleotide sequence ID" value="NZ_VCKW01000461.1"/>
</dbReference>
<evidence type="ECO:0000256" key="1">
    <source>
        <dbReference type="SAM" id="MobiDB-lite"/>
    </source>
</evidence>
<gene>
    <name evidence="2" type="ORF">ETD83_40590</name>
</gene>
<dbReference type="Proteomes" id="UP000309174">
    <property type="component" value="Unassembled WGS sequence"/>
</dbReference>
<keyword evidence="3" id="KW-1185">Reference proteome</keyword>
<accession>A0A5C4IYH5</accession>
<sequence>MSPRKNRRAASGRPAQGGGGGSWAQETEEGPDGEWIVRAVSGAGSGKAYRCPGCDQEIPPGVGHVVAWRADDQGGEHRRHWHRPCWQARSRRSPRVRRSRDAPRY</sequence>
<dbReference type="OrthoDB" id="3381577at2"/>
<feature type="compositionally biased region" description="Basic residues" evidence="1">
    <location>
        <begin position="77"/>
        <end position="98"/>
    </location>
</feature>
<proteinExistence type="predicted"/>
<comment type="caution">
    <text evidence="2">The sequence shown here is derived from an EMBL/GenBank/DDBJ whole genome shotgun (WGS) entry which is preliminary data.</text>
</comment>
<feature type="region of interest" description="Disordered" evidence="1">
    <location>
        <begin position="73"/>
        <end position="105"/>
    </location>
</feature>